<comment type="caution">
    <text evidence="1">The sequence shown here is derived from an EMBL/GenBank/DDBJ whole genome shotgun (WGS) entry which is preliminary data.</text>
</comment>
<proteinExistence type="predicted"/>
<gene>
    <name evidence="1" type="ORF">KFE25_010569</name>
</gene>
<name>A0A8J5XCZ7_DIALT</name>
<evidence type="ECO:0000313" key="2">
    <source>
        <dbReference type="Proteomes" id="UP000751190"/>
    </source>
</evidence>
<dbReference type="AlphaFoldDB" id="A0A8J5XCZ7"/>
<accession>A0A8J5XCZ7</accession>
<keyword evidence="2" id="KW-1185">Reference proteome</keyword>
<organism evidence="1 2">
    <name type="scientific">Diacronema lutheri</name>
    <name type="common">Unicellular marine alga</name>
    <name type="synonym">Monochrysis lutheri</name>
    <dbReference type="NCBI Taxonomy" id="2081491"/>
    <lineage>
        <taxon>Eukaryota</taxon>
        <taxon>Haptista</taxon>
        <taxon>Haptophyta</taxon>
        <taxon>Pavlovophyceae</taxon>
        <taxon>Pavlovales</taxon>
        <taxon>Pavlovaceae</taxon>
        <taxon>Diacronema</taxon>
    </lineage>
</organism>
<evidence type="ECO:0000313" key="1">
    <source>
        <dbReference type="EMBL" id="KAG8461382.1"/>
    </source>
</evidence>
<dbReference type="Proteomes" id="UP000751190">
    <property type="component" value="Unassembled WGS sequence"/>
</dbReference>
<protein>
    <submittedName>
        <fullName evidence="1">Uncharacterized protein</fullName>
    </submittedName>
</protein>
<reference evidence="1" key="1">
    <citation type="submission" date="2021-05" db="EMBL/GenBank/DDBJ databases">
        <title>The genome of the haptophyte Pavlova lutheri (Diacronema luteri, Pavlovales) - a model for lipid biosynthesis in eukaryotic algae.</title>
        <authorList>
            <person name="Hulatt C.J."/>
            <person name="Posewitz M.C."/>
        </authorList>
    </citation>
    <scope>NUCLEOTIDE SEQUENCE</scope>
    <source>
        <strain evidence="1">NIVA-4/92</strain>
    </source>
</reference>
<sequence length="405" mass="40430">MDASLRRLLALNTSVSLMALAVSAFAVALHRSPPSAARARQTSELQPDLLRTHATLSVGFALEKAAAAAAGPSPSTSTSQHAADATFNGALTLALAEGSIRAFHVAADAIGPSELADAAVTGPKLAPLAVGAANLQDACVSAAKLSVGAVTDGKIAPGAVATEALRDSAVTGAKLANGAVGSRQLNKYSVDAVALADGAVTGAKLADGAVDGTKLARGAVSGTHLSRGAVTDDKLATSAVLEAHLADAAVGTRHLQPSAVDSARIADGTVGASDVDRTQVQLRVAGTCRAGTFVAAIGETGGVSCGALGLRTVDVYGTLDEKAQVVRGLGFSASRGESAGIVRLLYDRPFAHAPVTIVTPLVDGGLCSAGATSDGSAALVRCQRKTYRGTWEYEAVPFSFASIAV</sequence>
<dbReference type="EMBL" id="JAGTXO010000026">
    <property type="protein sequence ID" value="KAG8461382.1"/>
    <property type="molecule type" value="Genomic_DNA"/>
</dbReference>
<dbReference type="OrthoDB" id="5599306at2759"/>